<dbReference type="Pfam" id="PF02687">
    <property type="entry name" value="FtsX"/>
    <property type="match status" value="1"/>
</dbReference>
<evidence type="ECO:0000256" key="9">
    <source>
        <dbReference type="ARBA" id="ARBA00023136"/>
    </source>
</evidence>
<evidence type="ECO:0000256" key="5">
    <source>
        <dbReference type="ARBA" id="ARBA00022448"/>
    </source>
</evidence>
<evidence type="ECO:0000256" key="10">
    <source>
        <dbReference type="ARBA" id="ARBA00024973"/>
    </source>
</evidence>
<evidence type="ECO:0000313" key="13">
    <source>
        <dbReference type="EMBL" id="KRM78345.1"/>
    </source>
</evidence>
<dbReference type="PATRIC" id="fig|1423738.3.peg.1181"/>
<evidence type="ECO:0000256" key="3">
    <source>
        <dbReference type="ARBA" id="ARBA00011131"/>
    </source>
</evidence>
<comment type="similarity">
    <text evidence="2">Belongs to the ABC-4 integral membrane protein family. HrtB subfamily.</text>
</comment>
<dbReference type="EMBL" id="AYYK01000022">
    <property type="protein sequence ID" value="KRM78345.1"/>
    <property type="molecule type" value="Genomic_DNA"/>
</dbReference>
<feature type="transmembrane region" description="Helical" evidence="11">
    <location>
        <begin position="318"/>
        <end position="339"/>
    </location>
</feature>
<dbReference type="STRING" id="1423738.FC84_GL001168"/>
<dbReference type="OrthoDB" id="384327at2"/>
<dbReference type="PANTHER" id="PTHR43738:SF1">
    <property type="entry name" value="HEMIN TRANSPORT SYSTEM PERMEASE PROTEIN HRTB-RELATED"/>
    <property type="match status" value="1"/>
</dbReference>
<proteinExistence type="inferred from homology"/>
<feature type="transmembrane region" description="Helical" evidence="11">
    <location>
        <begin position="234"/>
        <end position="256"/>
    </location>
</feature>
<dbReference type="InterPro" id="IPR051125">
    <property type="entry name" value="ABC-4/HrtB_transporter"/>
</dbReference>
<keyword evidence="9 11" id="KW-0472">Membrane</keyword>
<keyword evidence="14" id="KW-1185">Reference proteome</keyword>
<keyword evidence="5" id="KW-0813">Transport</keyword>
<evidence type="ECO:0000256" key="6">
    <source>
        <dbReference type="ARBA" id="ARBA00022475"/>
    </source>
</evidence>
<comment type="subcellular location">
    <subcellularLocation>
        <location evidence="1">Cell membrane</location>
        <topology evidence="1">Multi-pass membrane protein</topology>
    </subcellularLocation>
</comment>
<evidence type="ECO:0000256" key="1">
    <source>
        <dbReference type="ARBA" id="ARBA00004651"/>
    </source>
</evidence>
<sequence length="355" mass="38588">MYLAYHELKSAKARYSLVVLTLFLIAYLIYFLTGLAYGLANNNRVGVDQWGAARVTMNKYADHNLQSSTITEQQFDQADLSKKVAPLGVLASEVSQKGYDTDLDTYVFGINFASFIKPKLIAGRQVRHDHEVVIDQRLGAGQLKLGSKVKLNGSDTYYKVVGLTKNNLFGTLPITFTTLATYNQLRFGSTAVKNMSAVIYQQKKDVVKKAGLETMTPQTVIENIPGYTAQNSTFSLMIGALFVIVLFIVGIFMYILTIQNISVYGVMRAQGISNGTLIRSVLAQSLLLGLMGVGLGLIANQLTILVLPAKIPYTNNPLLVGGFTMGLLAVVVLGSVFSIKRILKIDPLDAIGGAA</sequence>
<keyword evidence="7 11" id="KW-0812">Transmembrane</keyword>
<feature type="transmembrane region" description="Helical" evidence="11">
    <location>
        <begin position="277"/>
        <end position="298"/>
    </location>
</feature>
<dbReference type="InterPro" id="IPR003838">
    <property type="entry name" value="ABC3_permease_C"/>
</dbReference>
<comment type="subunit">
    <text evidence="3">The complex is composed of two ATP-binding proteins (HrtA), two transmembrane proteins (HrtB) and a solute-binding protein.</text>
</comment>
<gene>
    <name evidence="13" type="ORF">FC84_GL001168</name>
</gene>
<dbReference type="GO" id="GO:0005886">
    <property type="term" value="C:plasma membrane"/>
    <property type="evidence" value="ECO:0007669"/>
    <property type="project" value="UniProtKB-SubCell"/>
</dbReference>
<protein>
    <recommendedName>
        <fullName evidence="4">Putative hemin transport system permease protein HrtB</fullName>
    </recommendedName>
</protein>
<keyword evidence="8 11" id="KW-1133">Transmembrane helix</keyword>
<keyword evidence="6" id="KW-1003">Cell membrane</keyword>
<reference evidence="13 14" key="1">
    <citation type="journal article" date="2015" name="Genome Announc.">
        <title>Expanding the biotechnology potential of lactobacilli through comparative genomics of 213 strains and associated genera.</title>
        <authorList>
            <person name="Sun Z."/>
            <person name="Harris H.M."/>
            <person name="McCann A."/>
            <person name="Guo C."/>
            <person name="Argimon S."/>
            <person name="Zhang W."/>
            <person name="Yang X."/>
            <person name="Jeffery I.B."/>
            <person name="Cooney J.C."/>
            <person name="Kagawa T.F."/>
            <person name="Liu W."/>
            <person name="Song Y."/>
            <person name="Salvetti E."/>
            <person name="Wrobel A."/>
            <person name="Rasinkangas P."/>
            <person name="Parkhill J."/>
            <person name="Rea M.C."/>
            <person name="O'Sullivan O."/>
            <person name="Ritari J."/>
            <person name="Douillard F.P."/>
            <person name="Paul Ross R."/>
            <person name="Yang R."/>
            <person name="Briner A.E."/>
            <person name="Felis G.E."/>
            <person name="de Vos W.M."/>
            <person name="Barrangou R."/>
            <person name="Klaenhammer T.R."/>
            <person name="Caufield P.W."/>
            <person name="Cui Y."/>
            <person name="Zhang H."/>
            <person name="O'Toole P.W."/>
        </authorList>
    </citation>
    <scope>NUCLEOTIDE SEQUENCE [LARGE SCALE GENOMIC DNA]</scope>
    <source>
        <strain evidence="13 14">DSM 20335</strain>
    </source>
</reference>
<evidence type="ECO:0000256" key="4">
    <source>
        <dbReference type="ARBA" id="ARBA00016962"/>
    </source>
</evidence>
<name>A0A0R2BQ12_9LACO</name>
<dbReference type="Proteomes" id="UP000051813">
    <property type="component" value="Unassembled WGS sequence"/>
</dbReference>
<organism evidence="13 14">
    <name type="scientific">Lapidilactobacillus dextrinicus DSM 20335</name>
    <dbReference type="NCBI Taxonomy" id="1423738"/>
    <lineage>
        <taxon>Bacteria</taxon>
        <taxon>Bacillati</taxon>
        <taxon>Bacillota</taxon>
        <taxon>Bacilli</taxon>
        <taxon>Lactobacillales</taxon>
        <taxon>Lactobacillaceae</taxon>
        <taxon>Lapidilactobacillus</taxon>
    </lineage>
</organism>
<evidence type="ECO:0000313" key="14">
    <source>
        <dbReference type="Proteomes" id="UP000051813"/>
    </source>
</evidence>
<comment type="caution">
    <text evidence="13">The sequence shown here is derived from an EMBL/GenBank/DDBJ whole genome shotgun (WGS) entry which is preliminary data.</text>
</comment>
<dbReference type="AlphaFoldDB" id="A0A0R2BQ12"/>
<feature type="transmembrane region" description="Helical" evidence="11">
    <location>
        <begin position="15"/>
        <end position="39"/>
    </location>
</feature>
<evidence type="ECO:0000256" key="11">
    <source>
        <dbReference type="SAM" id="Phobius"/>
    </source>
</evidence>
<comment type="function">
    <text evidence="10">Part of the ABC transporter complex hrt involved in hemin import. Responsible for the translocation of the substrate across the membrane.</text>
</comment>
<evidence type="ECO:0000256" key="2">
    <source>
        <dbReference type="ARBA" id="ARBA00008697"/>
    </source>
</evidence>
<evidence type="ECO:0000256" key="8">
    <source>
        <dbReference type="ARBA" id="ARBA00022989"/>
    </source>
</evidence>
<accession>A0A0R2BQ12</accession>
<evidence type="ECO:0000259" key="12">
    <source>
        <dbReference type="Pfam" id="PF02687"/>
    </source>
</evidence>
<dbReference type="RefSeq" id="WP_057757643.1">
    <property type="nucleotide sequence ID" value="NZ_AYYK01000022.1"/>
</dbReference>
<feature type="domain" description="ABC3 transporter permease C-terminal" evidence="12">
    <location>
        <begin position="237"/>
        <end position="347"/>
    </location>
</feature>
<dbReference type="PANTHER" id="PTHR43738">
    <property type="entry name" value="ABC TRANSPORTER, MEMBRANE PROTEIN"/>
    <property type="match status" value="1"/>
</dbReference>
<evidence type="ECO:0000256" key="7">
    <source>
        <dbReference type="ARBA" id="ARBA00022692"/>
    </source>
</evidence>